<accession>A0ABT1QS28</accession>
<evidence type="ECO:0000313" key="1">
    <source>
        <dbReference type="EMBL" id="MCQ4165108.1"/>
    </source>
</evidence>
<dbReference type="EMBL" id="JANFQO010000008">
    <property type="protein sequence ID" value="MCQ4165108.1"/>
    <property type="molecule type" value="Genomic_DNA"/>
</dbReference>
<dbReference type="Gene3D" id="3.40.50.300">
    <property type="entry name" value="P-loop containing nucleotide triphosphate hydrolases"/>
    <property type="match status" value="1"/>
</dbReference>
<organism evidence="1 2">
    <name type="scientific">Tahibacter harae</name>
    <dbReference type="NCBI Taxonomy" id="2963937"/>
    <lineage>
        <taxon>Bacteria</taxon>
        <taxon>Pseudomonadati</taxon>
        <taxon>Pseudomonadota</taxon>
        <taxon>Gammaproteobacteria</taxon>
        <taxon>Lysobacterales</taxon>
        <taxon>Rhodanobacteraceae</taxon>
        <taxon>Tahibacter</taxon>
    </lineage>
</organism>
<keyword evidence="1" id="KW-0067">ATP-binding</keyword>
<reference evidence="1" key="1">
    <citation type="submission" date="2022-07" db="EMBL/GenBank/DDBJ databases">
        <title>Tahibacter sp., a new gammaproteobacterium isolated from the silt sample collected at pig farm.</title>
        <authorList>
            <person name="Chen H."/>
        </authorList>
    </citation>
    <scope>NUCLEOTIDE SEQUENCE</scope>
    <source>
        <strain evidence="1">P2K</strain>
    </source>
</reference>
<dbReference type="RefSeq" id="WP_255914172.1">
    <property type="nucleotide sequence ID" value="NZ_JANFQO010000008.1"/>
</dbReference>
<dbReference type="Pfam" id="PF13479">
    <property type="entry name" value="AAA_24"/>
    <property type="match status" value="1"/>
</dbReference>
<keyword evidence="2" id="KW-1185">Reference proteome</keyword>
<proteinExistence type="predicted"/>
<gene>
    <name evidence="1" type="ORF">NM961_10345</name>
</gene>
<dbReference type="Proteomes" id="UP001165498">
    <property type="component" value="Unassembled WGS sequence"/>
</dbReference>
<dbReference type="GO" id="GO:0005524">
    <property type="term" value="F:ATP binding"/>
    <property type="evidence" value="ECO:0007669"/>
    <property type="project" value="UniProtKB-KW"/>
</dbReference>
<evidence type="ECO:0000313" key="2">
    <source>
        <dbReference type="Proteomes" id="UP001165498"/>
    </source>
</evidence>
<comment type="caution">
    <text evidence="1">The sequence shown here is derived from an EMBL/GenBank/DDBJ whole genome shotgun (WGS) entry which is preliminary data.</text>
</comment>
<dbReference type="SUPFAM" id="SSF52540">
    <property type="entry name" value="P-loop containing nucleoside triphosphate hydrolases"/>
    <property type="match status" value="1"/>
</dbReference>
<sequence length="252" mass="27740">MAISLASISRSVRNSLPPRVVIHGEGGVGKTTFAANAYRPIFLPFEDGLAGLEVDSFPQITAYADAVAAINSLRAEAHEYGTVVVDSLDWLEPLIWQKVAIDNGKRSIEDIPYGKGYVEAAPLWREILDGLNALRTERGMAVILIAHSEIKRFEAPDSEPYDRYQIKLHKTAGALVREWADIIGFAHHETAIKKENTGFNNQRARGIATGRRLLRVVETPACVAKNRYSLPETLELTWPALLAAMSPQPQAA</sequence>
<keyword evidence="1" id="KW-0547">Nucleotide-binding</keyword>
<protein>
    <submittedName>
        <fullName evidence="1">ATP-binding protein</fullName>
    </submittedName>
</protein>
<dbReference type="InterPro" id="IPR027417">
    <property type="entry name" value="P-loop_NTPase"/>
</dbReference>
<name>A0ABT1QS28_9GAMM</name>